<keyword evidence="4" id="KW-1185">Reference proteome</keyword>
<gene>
    <name evidence="3" type="primary">hybE</name>
    <name evidence="3" type="ORF">ACERLL_12265</name>
</gene>
<evidence type="ECO:0000256" key="1">
    <source>
        <dbReference type="ARBA" id="ARBA00006532"/>
    </source>
</evidence>
<dbReference type="Gene3D" id="3.30.1460.40">
    <property type="entry name" value="[NiFe]-hydrogenase assembly chaperone, HybE"/>
    <property type="match status" value="1"/>
</dbReference>
<proteinExistence type="inferred from homology"/>
<organism evidence="3 4">
    <name type="scientific">Thiohalorhabdus methylotrophus</name>
    <dbReference type="NCBI Taxonomy" id="3242694"/>
    <lineage>
        <taxon>Bacteria</taxon>
        <taxon>Pseudomonadati</taxon>
        <taxon>Pseudomonadota</taxon>
        <taxon>Gammaproteobacteria</taxon>
        <taxon>Thiohalorhabdales</taxon>
        <taxon>Thiohalorhabdaceae</taxon>
        <taxon>Thiohalorhabdus</taxon>
    </lineage>
</organism>
<feature type="region of interest" description="Disordered" evidence="2">
    <location>
        <begin position="127"/>
        <end position="157"/>
    </location>
</feature>
<comment type="caution">
    <text evidence="3">The sequence shown here is derived from an EMBL/GenBank/DDBJ whole genome shotgun (WGS) entry which is preliminary data.</text>
</comment>
<dbReference type="NCBIfam" id="TIGR03993">
    <property type="entry name" value="hydrog_HybE"/>
    <property type="match status" value="1"/>
</dbReference>
<protein>
    <submittedName>
        <fullName evidence="3">[NiFe]-hydrogenase assembly chaperone HybE</fullName>
    </submittedName>
</protein>
<reference evidence="3 4" key="1">
    <citation type="submission" date="2024-08" db="EMBL/GenBank/DDBJ databases">
        <title>Whole-genome sequencing of halo(alkali)philic microorganisms from hypersaline lakes.</title>
        <authorList>
            <person name="Sorokin D.Y."/>
            <person name="Merkel A.Y."/>
            <person name="Messina E."/>
            <person name="Yakimov M."/>
        </authorList>
    </citation>
    <scope>NUCLEOTIDE SEQUENCE [LARGE SCALE GENOMIC DNA]</scope>
    <source>
        <strain evidence="3 4">Cl-TMA</strain>
    </source>
</reference>
<comment type="similarity">
    <text evidence="1">Belongs to the HupJ family.</text>
</comment>
<dbReference type="Proteomes" id="UP001575181">
    <property type="component" value="Unassembled WGS sequence"/>
</dbReference>
<evidence type="ECO:0000313" key="4">
    <source>
        <dbReference type="Proteomes" id="UP001575181"/>
    </source>
</evidence>
<dbReference type="Pfam" id="PF11939">
    <property type="entry name" value="NiFe-hyd_HybE"/>
    <property type="match status" value="1"/>
</dbReference>
<dbReference type="InterPro" id="IPR023994">
    <property type="entry name" value="NiFe-hyd_HybE"/>
</dbReference>
<accession>A0ABV4TW92</accession>
<sequence>MDPRVSELERHYAAVARGRMADFPLANGALAVEAVGFRPWEGAWLGALVTPWALNLVRLPPVPTGGSRSGRKTEYRFPAGAFEFVEAADEGFGAYAMCSLFSPVLEFADQQAARTTAEAAVSEVLDADREAPEAGQDAAKRTMSRRGFLRGGGAGAS</sequence>
<evidence type="ECO:0000256" key="2">
    <source>
        <dbReference type="SAM" id="MobiDB-lite"/>
    </source>
</evidence>
<name>A0ABV4TW92_9GAMM</name>
<dbReference type="EMBL" id="JBGUAW010000008">
    <property type="protein sequence ID" value="MFA9461597.1"/>
    <property type="molecule type" value="Genomic_DNA"/>
</dbReference>
<evidence type="ECO:0000313" key="3">
    <source>
        <dbReference type="EMBL" id="MFA9461597.1"/>
    </source>
</evidence>
<dbReference type="InterPro" id="IPR038530">
    <property type="entry name" value="NiFe-hyd_HybE_sf"/>
</dbReference>